<keyword evidence="3" id="KW-0378">Hydrolase</keyword>
<keyword evidence="6" id="KW-1185">Reference proteome</keyword>
<comment type="catalytic activity">
    <reaction evidence="4">
        <text>O-phospho-L-tyrosyl-[protein] + H2O = L-tyrosyl-[protein] + phosphate</text>
        <dbReference type="Rhea" id="RHEA:10684"/>
        <dbReference type="Rhea" id="RHEA-COMP:10136"/>
        <dbReference type="Rhea" id="RHEA-COMP:20101"/>
        <dbReference type="ChEBI" id="CHEBI:15377"/>
        <dbReference type="ChEBI" id="CHEBI:43474"/>
        <dbReference type="ChEBI" id="CHEBI:46858"/>
        <dbReference type="ChEBI" id="CHEBI:61978"/>
        <dbReference type="EC" id="3.1.3.48"/>
    </reaction>
</comment>
<protein>
    <recommendedName>
        <fullName evidence="2">protein-tyrosine-phosphatase</fullName>
        <ecNumber evidence="2">3.1.3.48</ecNumber>
    </recommendedName>
</protein>
<dbReference type="EC" id="3.1.3.48" evidence="2"/>
<dbReference type="RefSeq" id="WP_131476033.1">
    <property type="nucleotide sequence ID" value="NZ_SJPE01000007.1"/>
</dbReference>
<dbReference type="Gene3D" id="3.20.20.140">
    <property type="entry name" value="Metal-dependent hydrolases"/>
    <property type="match status" value="1"/>
</dbReference>
<sequence>MIHFFKPKPFLRDFIPDDYLDIHSHLLPGIDDGATSIDDTAKLIKGLESLGFSKFITTPHVMGEVWNNTKTGIETKLQDTVSELTIPHVKDKLRAAAEYMIDAEFRELFKREPLLTLRENYVLVEISYLNAPIQLYDILFELQTAGYKPVLAHPERYNFYHHNLQEYQKLKDAGCLFQLNMLSTTGYYGPNVSKIADYLLSKDLIDFIGSDVHHNRHLDYIRKKVVLKNHKQLPIIFQNNSFFDF</sequence>
<dbReference type="SUPFAM" id="SSF89550">
    <property type="entry name" value="PHP domain-like"/>
    <property type="match status" value="1"/>
</dbReference>
<dbReference type="PANTHER" id="PTHR39181:SF1">
    <property type="entry name" value="TYROSINE-PROTEIN PHOSPHATASE YWQE"/>
    <property type="match status" value="1"/>
</dbReference>
<dbReference type="PIRSF" id="PIRSF016557">
    <property type="entry name" value="Caps_synth_CpsB"/>
    <property type="match status" value="1"/>
</dbReference>
<organism evidence="5 6">
    <name type="scientific">Flavobacterium silvisoli</name>
    <dbReference type="NCBI Taxonomy" id="2529433"/>
    <lineage>
        <taxon>Bacteria</taxon>
        <taxon>Pseudomonadati</taxon>
        <taxon>Bacteroidota</taxon>
        <taxon>Flavobacteriia</taxon>
        <taxon>Flavobacteriales</taxon>
        <taxon>Flavobacteriaceae</taxon>
        <taxon>Flavobacterium</taxon>
    </lineage>
</organism>
<dbReference type="GO" id="GO:0030145">
    <property type="term" value="F:manganese ion binding"/>
    <property type="evidence" value="ECO:0007669"/>
    <property type="project" value="InterPro"/>
</dbReference>
<dbReference type="OrthoDB" id="9788539at2"/>
<dbReference type="GO" id="GO:0004725">
    <property type="term" value="F:protein tyrosine phosphatase activity"/>
    <property type="evidence" value="ECO:0007669"/>
    <property type="project" value="UniProtKB-EC"/>
</dbReference>
<evidence type="ECO:0000256" key="1">
    <source>
        <dbReference type="ARBA" id="ARBA00005750"/>
    </source>
</evidence>
<evidence type="ECO:0000256" key="2">
    <source>
        <dbReference type="ARBA" id="ARBA00013064"/>
    </source>
</evidence>
<name>A0A4Q9YZV6_9FLAO</name>
<comment type="similarity">
    <text evidence="1">Belongs to the metallo-dependent hydrolases superfamily. CpsB/CapC family.</text>
</comment>
<dbReference type="PANTHER" id="PTHR39181">
    <property type="entry name" value="TYROSINE-PROTEIN PHOSPHATASE YWQE"/>
    <property type="match status" value="1"/>
</dbReference>
<dbReference type="EMBL" id="SJPE01000007">
    <property type="protein sequence ID" value="TBX69259.1"/>
    <property type="molecule type" value="Genomic_DNA"/>
</dbReference>
<comment type="caution">
    <text evidence="5">The sequence shown here is derived from an EMBL/GenBank/DDBJ whole genome shotgun (WGS) entry which is preliminary data.</text>
</comment>
<proteinExistence type="inferred from homology"/>
<dbReference type="Pfam" id="PF19567">
    <property type="entry name" value="CpsB_CapC"/>
    <property type="match status" value="1"/>
</dbReference>
<dbReference type="InterPro" id="IPR016667">
    <property type="entry name" value="Caps_polysacc_synth_CpsB/CapC"/>
</dbReference>
<dbReference type="Proteomes" id="UP000293300">
    <property type="component" value="Unassembled WGS sequence"/>
</dbReference>
<evidence type="ECO:0000256" key="3">
    <source>
        <dbReference type="ARBA" id="ARBA00022801"/>
    </source>
</evidence>
<evidence type="ECO:0000313" key="5">
    <source>
        <dbReference type="EMBL" id="TBX69259.1"/>
    </source>
</evidence>
<evidence type="ECO:0000256" key="4">
    <source>
        <dbReference type="ARBA" id="ARBA00051722"/>
    </source>
</evidence>
<dbReference type="AlphaFoldDB" id="A0A4Q9YZV6"/>
<gene>
    <name evidence="5" type="ORF">EZL74_07750</name>
</gene>
<dbReference type="InterPro" id="IPR016195">
    <property type="entry name" value="Pol/histidinol_Pase-like"/>
</dbReference>
<reference evidence="5 6" key="1">
    <citation type="submission" date="2019-02" db="EMBL/GenBank/DDBJ databases">
        <title>Flavobacterium sp. RD-2-33 isolated from forest soil.</title>
        <authorList>
            <person name="Chaudhary D.K."/>
        </authorList>
    </citation>
    <scope>NUCLEOTIDE SEQUENCE [LARGE SCALE GENOMIC DNA]</scope>
    <source>
        <strain evidence="5 6">RD-2-33</strain>
    </source>
</reference>
<accession>A0A4Q9YZV6</accession>
<evidence type="ECO:0000313" key="6">
    <source>
        <dbReference type="Proteomes" id="UP000293300"/>
    </source>
</evidence>